<dbReference type="Gene3D" id="3.30.870.10">
    <property type="entry name" value="Endonuclease Chain A"/>
    <property type="match status" value="2"/>
</dbReference>
<evidence type="ECO:0000313" key="2">
    <source>
        <dbReference type="EMBL" id="QNO16006.1"/>
    </source>
</evidence>
<sequence>MVFRFHRPITSDYLDNNPVERFWGEEGKLGPDRVILIEDGDEAKLRRLNLIENAQNTIDISYYSFHDSLSTDIFTAAIMVAADRGVKIRFILDGIANFRREELQESIYTFTAHENIEFKYYEPINGIKPWTWNNRLHDKIIIVDQKWAIIGGRNIGDKYFDRGEQDRLSHDRDVFIMNTDLTNSESAVYQMEEYYEYLWNHKFSSYPMEKLSTVQSKIAQDRKKFLQELLNGIRKTRPELFAESLDWMDESTQTNKVTFIHNPLTRFNKEPWVWYEITRLMEAAQSSIIIQSPYVIPNKRMLGYIDLSKQQEVDVVILTNSFGSNPNTFGLAGYMKFRKDIIDFADYVYEYQGIGSLHAKSFIFDHRISMIGTFNTDPRSAFLSTESMVVIDSEEFTAAFRDRIEDLLEQSLLAQEDYTYVSNSDVEELPSSLGKRVKIRILSMLTYFFDYLL</sequence>
<dbReference type="GO" id="GO:0032049">
    <property type="term" value="P:cardiolipin biosynthetic process"/>
    <property type="evidence" value="ECO:0007669"/>
    <property type="project" value="UniProtKB-ARBA"/>
</dbReference>
<accession>A0A7G9WBE4</accession>
<evidence type="ECO:0000313" key="3">
    <source>
        <dbReference type="Proteomes" id="UP000516160"/>
    </source>
</evidence>
<feature type="domain" description="PLD phosphodiesterase" evidence="1">
    <location>
        <begin position="132"/>
        <end position="159"/>
    </location>
</feature>
<dbReference type="CDD" id="cd09111">
    <property type="entry name" value="PLDc_ymdC_like_1"/>
    <property type="match status" value="1"/>
</dbReference>
<dbReference type="KEGG" id="acae:HYG86_15140"/>
<dbReference type="Pfam" id="PF13091">
    <property type="entry name" value="PLDc_2"/>
    <property type="match status" value="2"/>
</dbReference>
<dbReference type="AlphaFoldDB" id="A0A7G9WBE4"/>
<dbReference type="GO" id="GO:0030572">
    <property type="term" value="F:phosphatidyltransferase activity"/>
    <property type="evidence" value="ECO:0007669"/>
    <property type="project" value="UniProtKB-ARBA"/>
</dbReference>
<dbReference type="SUPFAM" id="SSF56024">
    <property type="entry name" value="Phospholipase D/nuclease"/>
    <property type="match status" value="2"/>
</dbReference>
<dbReference type="PANTHER" id="PTHR21248">
    <property type="entry name" value="CARDIOLIPIN SYNTHASE"/>
    <property type="match status" value="1"/>
</dbReference>
<evidence type="ECO:0000259" key="1">
    <source>
        <dbReference type="PROSITE" id="PS50035"/>
    </source>
</evidence>
<proteinExistence type="predicted"/>
<reference evidence="2 3" key="1">
    <citation type="submission" date="2020-07" db="EMBL/GenBank/DDBJ databases">
        <title>Alkalicella. sp. LB2 genome.</title>
        <authorList>
            <person name="Postec A."/>
            <person name="Quemeneur M."/>
        </authorList>
    </citation>
    <scope>NUCLEOTIDE SEQUENCE [LARGE SCALE GENOMIC DNA]</scope>
    <source>
        <strain evidence="2 3">LB2</strain>
    </source>
</reference>
<dbReference type="SMART" id="SM00155">
    <property type="entry name" value="PLDc"/>
    <property type="match status" value="2"/>
</dbReference>
<gene>
    <name evidence="2" type="ORF">HYG86_15140</name>
</gene>
<protein>
    <submittedName>
        <fullName evidence="2">Phospholipase D family protein</fullName>
    </submittedName>
</protein>
<dbReference type="InterPro" id="IPR001736">
    <property type="entry name" value="PLipase_D/transphosphatidylase"/>
</dbReference>
<dbReference type="InterPro" id="IPR025202">
    <property type="entry name" value="PLD-like_dom"/>
</dbReference>
<dbReference type="Proteomes" id="UP000516160">
    <property type="component" value="Chromosome"/>
</dbReference>
<keyword evidence="3" id="KW-1185">Reference proteome</keyword>
<name>A0A7G9WBE4_ALKCA</name>
<dbReference type="PANTHER" id="PTHR21248:SF12">
    <property type="entry name" value="CARDIOLIPIN SYNTHASE C"/>
    <property type="match status" value="1"/>
</dbReference>
<dbReference type="EMBL" id="CP058559">
    <property type="protein sequence ID" value="QNO16006.1"/>
    <property type="molecule type" value="Genomic_DNA"/>
</dbReference>
<organism evidence="2 3">
    <name type="scientific">Alkalicella caledoniensis</name>
    <dbReference type="NCBI Taxonomy" id="2731377"/>
    <lineage>
        <taxon>Bacteria</taxon>
        <taxon>Bacillati</taxon>
        <taxon>Bacillota</taxon>
        <taxon>Clostridia</taxon>
        <taxon>Eubacteriales</taxon>
        <taxon>Proteinivoracaceae</taxon>
        <taxon>Alkalicella</taxon>
    </lineage>
</organism>
<dbReference type="CDD" id="cd09113">
    <property type="entry name" value="PLDc_ymdC_like_2"/>
    <property type="match status" value="1"/>
</dbReference>
<dbReference type="PROSITE" id="PS50035">
    <property type="entry name" value="PLD"/>
    <property type="match status" value="2"/>
</dbReference>
<feature type="domain" description="PLD phosphodiesterase" evidence="1">
    <location>
        <begin position="353"/>
        <end position="380"/>
    </location>
</feature>